<gene>
    <name evidence="10" type="ORF">MBEHAL_0520</name>
</gene>
<sequence>MYTLAGDPVYAVLSVVPFVASIGVGLTGIGIARGQFVPPRFVDRVLLWMVAGIIAVASLNAWIMAGVLLHVPWSPAFDPTGELFSVIPFGVLLGVLVGIYDARRLDQQRSIRRLNRINETLRIATQEIVNVTDRDVLARAVCERLVSSDLYDGVWIGQYDPDDGAVNPVASAGLSEAYVESIDVTTDDAPTGRGAGGRAIKTGEIQRVEDVYADPSMKPWWDMFERLGVESLAVVPIAHDDTVYGFFSIYADRPEVFDERECEVLSELGDSIGHAVTSIEARDRLAERERELARQNERLEEFAAVVSHDLRSPLNVAEGFLDLARETGDDEHFDRVESALARMNDLIDDILTLARQGDAVDEFERVVFRDVVERAWSTAGTSAASLRIDGDLGLVSCDRSRLRQLLENLFRNAIEHGADDVTVTVGPTADGFYVADDGPGIPESERERVFDVGYTTAEGGTGFGLNIVREIADAHGWSVSLVESEDGGARFEFASVDVAARESDAV</sequence>
<dbReference type="Gene3D" id="3.30.565.10">
    <property type="entry name" value="Histidine kinase-like ATPase, C-terminal domain"/>
    <property type="match status" value="1"/>
</dbReference>
<dbReference type="Pfam" id="PF02518">
    <property type="entry name" value="HATPase_c"/>
    <property type="match status" value="1"/>
</dbReference>
<evidence type="ECO:0000256" key="4">
    <source>
        <dbReference type="ARBA" id="ARBA00022679"/>
    </source>
</evidence>
<dbReference type="EC" id="2.7.13.3" evidence="2"/>
<evidence type="ECO:0000313" key="10">
    <source>
        <dbReference type="EMBL" id="GAD51760.1"/>
    </source>
</evidence>
<comment type="catalytic activity">
    <reaction evidence="1">
        <text>ATP + protein L-histidine = ADP + protein N-phospho-L-histidine.</text>
        <dbReference type="EC" id="2.7.13.3"/>
    </reaction>
</comment>
<evidence type="ECO:0000256" key="3">
    <source>
        <dbReference type="ARBA" id="ARBA00022553"/>
    </source>
</evidence>
<feature type="transmembrane region" description="Helical" evidence="8">
    <location>
        <begin position="12"/>
        <end position="33"/>
    </location>
</feature>
<dbReference type="InterPro" id="IPR005467">
    <property type="entry name" value="His_kinase_dom"/>
</dbReference>
<keyword evidence="8" id="KW-0472">Membrane</keyword>
<dbReference type="AlphaFoldDB" id="U2YRY9"/>
<name>U2YRY9_9EURY</name>
<evidence type="ECO:0000256" key="1">
    <source>
        <dbReference type="ARBA" id="ARBA00000085"/>
    </source>
</evidence>
<dbReference type="SMART" id="SM00387">
    <property type="entry name" value="HATPase_c"/>
    <property type="match status" value="1"/>
</dbReference>
<dbReference type="SUPFAM" id="SSF55874">
    <property type="entry name" value="ATPase domain of HSP90 chaperone/DNA topoisomerase II/histidine kinase"/>
    <property type="match status" value="1"/>
</dbReference>
<dbReference type="SUPFAM" id="SSF55781">
    <property type="entry name" value="GAF domain-like"/>
    <property type="match status" value="1"/>
</dbReference>
<feature type="domain" description="Histidine kinase" evidence="9">
    <location>
        <begin position="305"/>
        <end position="493"/>
    </location>
</feature>
<dbReference type="PRINTS" id="PR00344">
    <property type="entry name" value="BCTRLSENSOR"/>
</dbReference>
<dbReference type="GO" id="GO:0000155">
    <property type="term" value="F:phosphorelay sensor kinase activity"/>
    <property type="evidence" value="ECO:0007669"/>
    <property type="project" value="InterPro"/>
</dbReference>
<evidence type="ECO:0000256" key="8">
    <source>
        <dbReference type="SAM" id="Phobius"/>
    </source>
</evidence>
<dbReference type="Gene3D" id="3.30.450.40">
    <property type="match status" value="1"/>
</dbReference>
<dbReference type="InterPro" id="IPR003594">
    <property type="entry name" value="HATPase_dom"/>
</dbReference>
<dbReference type="InterPro" id="IPR004358">
    <property type="entry name" value="Sig_transdc_His_kin-like_C"/>
</dbReference>
<keyword evidence="8" id="KW-1133">Transmembrane helix</keyword>
<keyword evidence="11" id="KW-1185">Reference proteome</keyword>
<dbReference type="Pfam" id="PF00512">
    <property type="entry name" value="HisKA"/>
    <property type="match status" value="1"/>
</dbReference>
<feature type="transmembrane region" description="Helical" evidence="8">
    <location>
        <begin position="45"/>
        <end position="71"/>
    </location>
</feature>
<feature type="coiled-coil region" evidence="7">
    <location>
        <begin position="278"/>
        <end position="305"/>
    </location>
</feature>
<dbReference type="CDD" id="cd00082">
    <property type="entry name" value="HisKA"/>
    <property type="match status" value="1"/>
</dbReference>
<dbReference type="SMART" id="SM00388">
    <property type="entry name" value="HisKA"/>
    <property type="match status" value="1"/>
</dbReference>
<dbReference type="SUPFAM" id="SSF47384">
    <property type="entry name" value="Homodimeric domain of signal transducing histidine kinase"/>
    <property type="match status" value="1"/>
</dbReference>
<dbReference type="InterPro" id="IPR036097">
    <property type="entry name" value="HisK_dim/P_sf"/>
</dbReference>
<dbReference type="InterPro" id="IPR036890">
    <property type="entry name" value="HATPase_C_sf"/>
</dbReference>
<evidence type="ECO:0000256" key="6">
    <source>
        <dbReference type="ARBA" id="ARBA00023012"/>
    </source>
</evidence>
<reference evidence="10 11" key="1">
    <citation type="submission" date="2013-09" db="EMBL/GenBank/DDBJ databases">
        <title>Whole genome sequencing of Halarchaeum acidiphilum strain MH1-52-1.</title>
        <authorList>
            <person name="Shimane Y."/>
            <person name="Minegishi H."/>
            <person name="Nishi S."/>
            <person name="Echigo A."/>
            <person name="Shuto A."/>
            <person name="Konishi M."/>
            <person name="Ito T."/>
            <person name="Ohkuma M."/>
            <person name="Ohta Y."/>
            <person name="Nagano Y."/>
            <person name="Tsubouchi T."/>
            <person name="Mori K."/>
            <person name="Usui K."/>
            <person name="Kamekura M."/>
            <person name="Usami R."/>
            <person name="Takaki Y."/>
            <person name="Hatada Y."/>
        </authorList>
    </citation>
    <scope>NUCLEOTIDE SEQUENCE [LARGE SCALE GENOMIC DNA]</scope>
    <source>
        <strain evidence="10 11">JCM 16109</strain>
    </source>
</reference>
<dbReference type="Pfam" id="PF13185">
    <property type="entry name" value="GAF_2"/>
    <property type="match status" value="1"/>
</dbReference>
<dbReference type="InterPro" id="IPR029016">
    <property type="entry name" value="GAF-like_dom_sf"/>
</dbReference>
<dbReference type="PANTHER" id="PTHR43711:SF1">
    <property type="entry name" value="HISTIDINE KINASE 1"/>
    <property type="match status" value="1"/>
</dbReference>
<keyword evidence="5" id="KW-0418">Kinase</keyword>
<dbReference type="PANTHER" id="PTHR43711">
    <property type="entry name" value="TWO-COMPONENT HISTIDINE KINASE"/>
    <property type="match status" value="1"/>
</dbReference>
<dbReference type="InterPro" id="IPR003018">
    <property type="entry name" value="GAF"/>
</dbReference>
<evidence type="ECO:0000256" key="7">
    <source>
        <dbReference type="SAM" id="Coils"/>
    </source>
</evidence>
<dbReference type="PROSITE" id="PS50109">
    <property type="entry name" value="HIS_KIN"/>
    <property type="match status" value="1"/>
</dbReference>
<organism evidence="10 11">
    <name type="scientific">Halarchaeum acidiphilum MH1-52-1</name>
    <dbReference type="NCBI Taxonomy" id="1261545"/>
    <lineage>
        <taxon>Archaea</taxon>
        <taxon>Methanobacteriati</taxon>
        <taxon>Methanobacteriota</taxon>
        <taxon>Stenosarchaea group</taxon>
        <taxon>Halobacteria</taxon>
        <taxon>Halobacteriales</taxon>
        <taxon>Halobacteriaceae</taxon>
    </lineage>
</organism>
<keyword evidence="3" id="KW-0597">Phosphoprotein</keyword>
<evidence type="ECO:0000259" key="9">
    <source>
        <dbReference type="PROSITE" id="PS50109"/>
    </source>
</evidence>
<feature type="transmembrane region" description="Helical" evidence="8">
    <location>
        <begin position="83"/>
        <end position="102"/>
    </location>
</feature>
<dbReference type="SMART" id="SM00065">
    <property type="entry name" value="GAF"/>
    <property type="match status" value="1"/>
</dbReference>
<dbReference type="CDD" id="cd00075">
    <property type="entry name" value="HATPase"/>
    <property type="match status" value="1"/>
</dbReference>
<dbReference type="eggNOG" id="arCOG02369">
    <property type="taxonomic scope" value="Archaea"/>
</dbReference>
<dbReference type="InterPro" id="IPR050736">
    <property type="entry name" value="Sensor_HK_Regulatory"/>
</dbReference>
<evidence type="ECO:0000256" key="5">
    <source>
        <dbReference type="ARBA" id="ARBA00022777"/>
    </source>
</evidence>
<comment type="caution">
    <text evidence="10">The sequence shown here is derived from an EMBL/GenBank/DDBJ whole genome shotgun (WGS) entry which is preliminary data.</text>
</comment>
<dbReference type="InterPro" id="IPR003661">
    <property type="entry name" value="HisK_dim/P_dom"/>
</dbReference>
<evidence type="ECO:0000313" key="11">
    <source>
        <dbReference type="Proteomes" id="UP000016986"/>
    </source>
</evidence>
<keyword evidence="6" id="KW-0902">Two-component regulatory system</keyword>
<dbReference type="Gene3D" id="1.10.287.130">
    <property type="match status" value="1"/>
</dbReference>
<evidence type="ECO:0000256" key="2">
    <source>
        <dbReference type="ARBA" id="ARBA00012438"/>
    </source>
</evidence>
<dbReference type="EMBL" id="BATA01000008">
    <property type="protein sequence ID" value="GAD51760.1"/>
    <property type="molecule type" value="Genomic_DNA"/>
</dbReference>
<keyword evidence="7" id="KW-0175">Coiled coil</keyword>
<keyword evidence="4" id="KW-0808">Transferase</keyword>
<accession>U2YRY9</accession>
<protein>
    <recommendedName>
        <fullName evidence="2">histidine kinase</fullName>
        <ecNumber evidence="2">2.7.13.3</ecNumber>
    </recommendedName>
</protein>
<dbReference type="Proteomes" id="UP000016986">
    <property type="component" value="Unassembled WGS sequence"/>
</dbReference>
<keyword evidence="8" id="KW-0812">Transmembrane</keyword>
<proteinExistence type="predicted"/>